<protein>
    <submittedName>
        <fullName evidence="2">Uncharacterized protein</fullName>
    </submittedName>
</protein>
<dbReference type="AlphaFoldDB" id="A0AAD9MRA5"/>
<organism evidence="2 3">
    <name type="scientific">Paralvinella palmiformis</name>
    <dbReference type="NCBI Taxonomy" id="53620"/>
    <lineage>
        <taxon>Eukaryota</taxon>
        <taxon>Metazoa</taxon>
        <taxon>Spiralia</taxon>
        <taxon>Lophotrochozoa</taxon>
        <taxon>Annelida</taxon>
        <taxon>Polychaeta</taxon>
        <taxon>Sedentaria</taxon>
        <taxon>Canalipalpata</taxon>
        <taxon>Terebellida</taxon>
        <taxon>Terebelliformia</taxon>
        <taxon>Alvinellidae</taxon>
        <taxon>Paralvinella</taxon>
    </lineage>
</organism>
<evidence type="ECO:0000313" key="2">
    <source>
        <dbReference type="EMBL" id="KAK2142570.1"/>
    </source>
</evidence>
<gene>
    <name evidence="2" type="ORF">LSH36_939g00036</name>
</gene>
<evidence type="ECO:0000256" key="1">
    <source>
        <dbReference type="SAM" id="MobiDB-lite"/>
    </source>
</evidence>
<dbReference type="EMBL" id="JAODUP010000939">
    <property type="protein sequence ID" value="KAK2142570.1"/>
    <property type="molecule type" value="Genomic_DNA"/>
</dbReference>
<name>A0AAD9MRA5_9ANNE</name>
<sequence>MDMHDVVPDQSVQTSEGRVQLVILDAGNTSNIWTKGHFPGGTSHKHSDKLASNPQPGYLQRNAVTAAPSECSQPS</sequence>
<keyword evidence="3" id="KW-1185">Reference proteome</keyword>
<comment type="caution">
    <text evidence="2">The sequence shown here is derived from an EMBL/GenBank/DDBJ whole genome shotgun (WGS) entry which is preliminary data.</text>
</comment>
<feature type="region of interest" description="Disordered" evidence="1">
    <location>
        <begin position="34"/>
        <end position="57"/>
    </location>
</feature>
<dbReference type="Proteomes" id="UP001208570">
    <property type="component" value="Unassembled WGS sequence"/>
</dbReference>
<reference evidence="2" key="1">
    <citation type="journal article" date="2023" name="Mol. Biol. Evol.">
        <title>Third-Generation Sequencing Reveals the Adaptive Role of the Epigenome in Three Deep-Sea Polychaetes.</title>
        <authorList>
            <person name="Perez M."/>
            <person name="Aroh O."/>
            <person name="Sun Y."/>
            <person name="Lan Y."/>
            <person name="Juniper S.K."/>
            <person name="Young C.R."/>
            <person name="Angers B."/>
            <person name="Qian P.Y."/>
        </authorList>
    </citation>
    <scope>NUCLEOTIDE SEQUENCE</scope>
    <source>
        <strain evidence="2">P08H-3</strain>
    </source>
</reference>
<proteinExistence type="predicted"/>
<accession>A0AAD9MRA5</accession>
<evidence type="ECO:0000313" key="3">
    <source>
        <dbReference type="Proteomes" id="UP001208570"/>
    </source>
</evidence>